<gene>
    <name evidence="2" type="ORF">V5799_019855</name>
</gene>
<organism evidence="2 3">
    <name type="scientific">Amblyomma americanum</name>
    <name type="common">Lone star tick</name>
    <dbReference type="NCBI Taxonomy" id="6943"/>
    <lineage>
        <taxon>Eukaryota</taxon>
        <taxon>Metazoa</taxon>
        <taxon>Ecdysozoa</taxon>
        <taxon>Arthropoda</taxon>
        <taxon>Chelicerata</taxon>
        <taxon>Arachnida</taxon>
        <taxon>Acari</taxon>
        <taxon>Parasitiformes</taxon>
        <taxon>Ixodida</taxon>
        <taxon>Ixodoidea</taxon>
        <taxon>Ixodidae</taxon>
        <taxon>Amblyomminae</taxon>
        <taxon>Amblyomma</taxon>
    </lineage>
</organism>
<keyword evidence="1" id="KW-0812">Transmembrane</keyword>
<accession>A0AAQ4EVC2</accession>
<keyword evidence="3" id="KW-1185">Reference proteome</keyword>
<keyword evidence="1" id="KW-0472">Membrane</keyword>
<protein>
    <submittedName>
        <fullName evidence="2">Uncharacterized protein</fullName>
    </submittedName>
</protein>
<dbReference type="EMBL" id="JARKHS020010408">
    <property type="protein sequence ID" value="KAK8778804.1"/>
    <property type="molecule type" value="Genomic_DNA"/>
</dbReference>
<evidence type="ECO:0000313" key="3">
    <source>
        <dbReference type="Proteomes" id="UP001321473"/>
    </source>
</evidence>
<feature type="transmembrane region" description="Helical" evidence="1">
    <location>
        <begin position="12"/>
        <end position="30"/>
    </location>
</feature>
<evidence type="ECO:0000313" key="2">
    <source>
        <dbReference type="EMBL" id="KAK8778804.1"/>
    </source>
</evidence>
<keyword evidence="1" id="KW-1133">Transmembrane helix</keyword>
<comment type="caution">
    <text evidence="2">The sequence shown here is derived from an EMBL/GenBank/DDBJ whole genome shotgun (WGS) entry which is preliminary data.</text>
</comment>
<reference evidence="2 3" key="1">
    <citation type="journal article" date="2023" name="Arcadia Sci">
        <title>De novo assembly of a long-read Amblyomma americanum tick genome.</title>
        <authorList>
            <person name="Chou S."/>
            <person name="Poskanzer K.E."/>
            <person name="Rollins M."/>
            <person name="Thuy-Boun P.S."/>
        </authorList>
    </citation>
    <scope>NUCLEOTIDE SEQUENCE [LARGE SCALE GENOMIC DNA]</scope>
    <source>
        <strain evidence="2">F_SG_1</strain>
        <tissue evidence="2">Salivary glands</tissue>
    </source>
</reference>
<name>A0AAQ4EVC2_AMBAM</name>
<dbReference type="Proteomes" id="UP001321473">
    <property type="component" value="Unassembled WGS sequence"/>
</dbReference>
<sequence length="194" mass="22705">MKPRCLLRFRRRLVRVAVLGMAVHYGYYLWKWRIMAPTRAPRGPASHGGGWQRVRPVGYRIRTPGCVVPQFDPSVKPYFIRRSNGSRCHGRPNFLTVRNGFPVVLPQKLKEHGVVQEDLLCFYKQIYRHKSARRPDNSYFLGPKQPLHFDKPLTNEFLLVECGTRQTPESRFHNQLLLNPVKKKKRRKALSRGC</sequence>
<dbReference type="AlphaFoldDB" id="A0AAQ4EVC2"/>
<evidence type="ECO:0000256" key="1">
    <source>
        <dbReference type="SAM" id="Phobius"/>
    </source>
</evidence>
<proteinExistence type="predicted"/>